<sequence>MVLKSQKSKRRKWRILRGISRKLDPNHNQRDHPQKNILVDPSRSIHISGIESSRDLVIKKKKIESSSSSHNLPNNPIPPVVPHHRQEHKNHHHPHHQLDSTTIHDGSNSLD</sequence>
<reference evidence="3" key="2">
    <citation type="journal article" date="2018" name="BMC Genomics">
        <title>Genomic insights into host adaptation between the wheat stripe rust pathogen (Puccinia striiformis f. sp. tritici) and the barley stripe rust pathogen (Puccinia striiformis f. sp. hordei).</title>
        <authorList>
            <person name="Xia C."/>
            <person name="Wang M."/>
            <person name="Yin C."/>
            <person name="Cornejo O.E."/>
            <person name="Hulbert S.H."/>
            <person name="Chen X."/>
        </authorList>
    </citation>
    <scope>NUCLEOTIDE SEQUENCE [LARGE SCALE GENOMIC DNA]</scope>
    <source>
        <strain evidence="3">93TX-2</strain>
    </source>
</reference>
<feature type="compositionally biased region" description="Low complexity" evidence="1">
    <location>
        <begin position="65"/>
        <end position="74"/>
    </location>
</feature>
<name>A0A2S4VF76_9BASI</name>
<evidence type="ECO:0000313" key="3">
    <source>
        <dbReference type="Proteomes" id="UP000238274"/>
    </source>
</evidence>
<feature type="compositionally biased region" description="Basic and acidic residues" evidence="1">
    <location>
        <begin position="21"/>
        <end position="34"/>
    </location>
</feature>
<comment type="caution">
    <text evidence="2">The sequence shown here is derived from an EMBL/GenBank/DDBJ whole genome shotgun (WGS) entry which is preliminary data.</text>
</comment>
<dbReference type="VEuPathDB" id="FungiDB:PSHT_09654"/>
<reference evidence="2 3" key="1">
    <citation type="submission" date="2017-12" db="EMBL/GenBank/DDBJ databases">
        <title>Gene loss provides genomic basis for host adaptation in cereal stripe rust fungi.</title>
        <authorList>
            <person name="Xia C."/>
        </authorList>
    </citation>
    <scope>NUCLEOTIDE SEQUENCE [LARGE SCALE GENOMIC DNA]</scope>
    <source>
        <strain evidence="2 3">93TX-2</strain>
    </source>
</reference>
<feature type="compositionally biased region" description="Polar residues" evidence="1">
    <location>
        <begin position="99"/>
        <end position="111"/>
    </location>
</feature>
<feature type="compositionally biased region" description="Basic residues" evidence="1">
    <location>
        <begin position="1"/>
        <end position="15"/>
    </location>
</feature>
<gene>
    <name evidence="2" type="ORF">PSHT_09654</name>
</gene>
<evidence type="ECO:0000313" key="2">
    <source>
        <dbReference type="EMBL" id="POW08173.1"/>
    </source>
</evidence>
<dbReference type="AlphaFoldDB" id="A0A2S4VF76"/>
<dbReference type="Proteomes" id="UP000238274">
    <property type="component" value="Unassembled WGS sequence"/>
</dbReference>
<proteinExistence type="predicted"/>
<protein>
    <submittedName>
        <fullName evidence="2">Uncharacterized protein</fullName>
    </submittedName>
</protein>
<accession>A0A2S4VF76</accession>
<reference evidence="3" key="3">
    <citation type="journal article" date="2018" name="Mol. Plant Microbe Interact.">
        <title>Genome sequence resources for the wheat stripe rust pathogen (Puccinia striiformis f. sp. tritici) and the barley stripe rust pathogen (Puccinia striiformis f. sp. hordei).</title>
        <authorList>
            <person name="Xia C."/>
            <person name="Wang M."/>
            <person name="Yin C."/>
            <person name="Cornejo O.E."/>
            <person name="Hulbert S.H."/>
            <person name="Chen X."/>
        </authorList>
    </citation>
    <scope>NUCLEOTIDE SEQUENCE [LARGE SCALE GENOMIC DNA]</scope>
    <source>
        <strain evidence="3">93TX-2</strain>
    </source>
</reference>
<organism evidence="2 3">
    <name type="scientific">Puccinia striiformis</name>
    <dbReference type="NCBI Taxonomy" id="27350"/>
    <lineage>
        <taxon>Eukaryota</taxon>
        <taxon>Fungi</taxon>
        <taxon>Dikarya</taxon>
        <taxon>Basidiomycota</taxon>
        <taxon>Pucciniomycotina</taxon>
        <taxon>Pucciniomycetes</taxon>
        <taxon>Pucciniales</taxon>
        <taxon>Pucciniaceae</taxon>
        <taxon>Puccinia</taxon>
    </lineage>
</organism>
<dbReference type="EMBL" id="PKSM01000139">
    <property type="protein sequence ID" value="POW08173.1"/>
    <property type="molecule type" value="Genomic_DNA"/>
</dbReference>
<feature type="region of interest" description="Disordered" evidence="1">
    <location>
        <begin position="1"/>
        <end position="42"/>
    </location>
</feature>
<feature type="region of interest" description="Disordered" evidence="1">
    <location>
        <begin position="62"/>
        <end position="111"/>
    </location>
</feature>
<feature type="compositionally biased region" description="Basic residues" evidence="1">
    <location>
        <begin position="82"/>
        <end position="95"/>
    </location>
</feature>
<evidence type="ECO:0000256" key="1">
    <source>
        <dbReference type="SAM" id="MobiDB-lite"/>
    </source>
</evidence>
<keyword evidence="3" id="KW-1185">Reference proteome</keyword>